<sequence length="297" mass="34995">MSHYKKPALSITDQIALLEQRGMAVTDKKLAEQTLKVCNLYRFNGYALHFWINPSTRPQQYRSGTRFEDVLNLMNLDRELRLLTLDAIERLEVAVRSAITSEASLYYGSPHWYLERTVFKDWARYQQFLTQATKDFQRSREIFAEHYKVKYTEPPLPPSWVLAEISTFGTWSHLFENLKERKLRNQIARVFQISHEQLQSNLHILNNTRNLCAHHSRLWNRIFTFTPSLCQAKGVSIPVLDHRSYAAQAGMIWVMLRAIEPSSHWTKELHSLIAEYTIEPKEMGFKPGWEHDPFWNI</sequence>
<protein>
    <submittedName>
        <fullName evidence="1">Abi-like protein</fullName>
    </submittedName>
</protein>
<organism evidence="1 2">
    <name type="scientific">Meiothermus granaticius NBRC 107808</name>
    <dbReference type="NCBI Taxonomy" id="1227551"/>
    <lineage>
        <taxon>Bacteria</taxon>
        <taxon>Thermotogati</taxon>
        <taxon>Deinococcota</taxon>
        <taxon>Deinococci</taxon>
        <taxon>Thermales</taxon>
        <taxon>Thermaceae</taxon>
        <taxon>Meiothermus</taxon>
    </lineage>
</organism>
<evidence type="ECO:0000313" key="1">
    <source>
        <dbReference type="EMBL" id="RIH92701.1"/>
    </source>
</evidence>
<evidence type="ECO:0000313" key="2">
    <source>
        <dbReference type="Proteomes" id="UP000266178"/>
    </source>
</evidence>
<accession>A0A399FD53</accession>
<dbReference type="AlphaFoldDB" id="A0A399FD53"/>
<name>A0A399FD53_9DEIN</name>
<keyword evidence="2" id="KW-1185">Reference proteome</keyword>
<dbReference type="Pfam" id="PF07751">
    <property type="entry name" value="Abi_2"/>
    <property type="match status" value="1"/>
</dbReference>
<dbReference type="RefSeq" id="WP_119356863.1">
    <property type="nucleotide sequence ID" value="NZ_BJXM01000014.1"/>
</dbReference>
<dbReference type="Proteomes" id="UP000266178">
    <property type="component" value="Unassembled WGS sequence"/>
</dbReference>
<reference evidence="1 2" key="1">
    <citation type="submission" date="2018-08" db="EMBL/GenBank/DDBJ databases">
        <title>Meiothermus granaticius genome AF-68 sequencing project.</title>
        <authorList>
            <person name="Da Costa M.S."/>
            <person name="Albuquerque L."/>
            <person name="Raposo P."/>
            <person name="Froufe H.J.C."/>
            <person name="Barroso C.S."/>
            <person name="Egas C."/>
        </authorList>
    </citation>
    <scope>NUCLEOTIDE SEQUENCE [LARGE SCALE GENOMIC DNA]</scope>
    <source>
        <strain evidence="1 2">AF-68</strain>
    </source>
</reference>
<comment type="caution">
    <text evidence="1">The sequence shown here is derived from an EMBL/GenBank/DDBJ whole genome shotgun (WGS) entry which is preliminary data.</text>
</comment>
<dbReference type="InterPro" id="IPR011664">
    <property type="entry name" value="Abi_system_AbiD/AbiF-like"/>
</dbReference>
<dbReference type="OrthoDB" id="5363652at2"/>
<dbReference type="EMBL" id="QWLB01000015">
    <property type="protein sequence ID" value="RIH92701.1"/>
    <property type="molecule type" value="Genomic_DNA"/>
</dbReference>
<proteinExistence type="predicted"/>
<gene>
    <name evidence="1" type="ORF">Mgrana_01363</name>
</gene>